<evidence type="ECO:0000313" key="3">
    <source>
        <dbReference type="Proteomes" id="UP000290567"/>
    </source>
</evidence>
<dbReference type="EMBL" id="BJCC01000013">
    <property type="protein sequence ID" value="GCF93745.1"/>
    <property type="molecule type" value="Genomic_DNA"/>
</dbReference>
<dbReference type="RefSeq" id="WP_146622199.1">
    <property type="nucleotide sequence ID" value="NZ_BJCC01000013.1"/>
</dbReference>
<proteinExistence type="predicted"/>
<organism evidence="2 3">
    <name type="scientific">Enterococcus florum</name>
    <dbReference type="NCBI Taxonomy" id="2480627"/>
    <lineage>
        <taxon>Bacteria</taxon>
        <taxon>Bacillati</taxon>
        <taxon>Bacillota</taxon>
        <taxon>Bacilli</taxon>
        <taxon>Lactobacillales</taxon>
        <taxon>Enterococcaceae</taxon>
        <taxon>Enterococcus</taxon>
    </lineage>
</organism>
<dbReference type="AlphaFoldDB" id="A0A4P5P716"/>
<dbReference type="Proteomes" id="UP000290567">
    <property type="component" value="Unassembled WGS sequence"/>
</dbReference>
<keyword evidence="1" id="KW-0175">Coiled coil</keyword>
<comment type="caution">
    <text evidence="2">The sequence shown here is derived from an EMBL/GenBank/DDBJ whole genome shotgun (WGS) entry which is preliminary data.</text>
</comment>
<sequence>MKNYSFDYQTQKEFLSYVGKDINLANETLKDRLEAILLRTNLRNKDKKVIISQQDIETSPMDTEIEIIGKNIQHYVLEIQKALIHLLKTESEAVIPLSKTNDGKTINSKLGWEEYYDYYRILVDYFNNQEFIGKKRIEHSKSYDTTLKFLDIYKETANLQIDLKRCNINRVKLVSVYLSELQQQIFERIKKSHITELEAGYASPLPTNISSSNTLDEAYAQIVWEEISKTSYEKYVLTDEKEKSKKQFPDSYQIESSEDIRFFFTRRNAFIDRREKSFDILSKDGIDAFLKHTGEQIAIKGVKFSVTNSTSSCIENKADDLIAPFKKREPSLYAQLKSNPTNEELYPELLLALDNLLSELFLPQKPNVIDPLYSLESFPITVLNRIIKDQSKNDAHSAKLLYINTLMDKKRKRAELEEQLASIDNEIADMENSSPEHFYEELYSTCKNQNYLEKLQILNIESDNNSFFNAMKALFE</sequence>
<feature type="coiled-coil region" evidence="1">
    <location>
        <begin position="406"/>
        <end position="433"/>
    </location>
</feature>
<evidence type="ECO:0000313" key="2">
    <source>
        <dbReference type="EMBL" id="GCF93745.1"/>
    </source>
</evidence>
<name>A0A4P5P716_9ENTE</name>
<evidence type="ECO:0000256" key="1">
    <source>
        <dbReference type="SAM" id="Coils"/>
    </source>
</evidence>
<accession>A0A4P5P716</accession>
<protein>
    <submittedName>
        <fullName evidence="2">Uncharacterized protein</fullName>
    </submittedName>
</protein>
<keyword evidence="3" id="KW-1185">Reference proteome</keyword>
<gene>
    <name evidence="2" type="ORF">NRIC_16360</name>
</gene>
<reference evidence="3" key="1">
    <citation type="submission" date="2019-02" db="EMBL/GenBank/DDBJ databases">
        <title>Draft genome sequence of Enterococcus sp. Gos25-1.</title>
        <authorList>
            <person name="Tanaka N."/>
            <person name="Shiwa Y."/>
            <person name="Fujita N."/>
        </authorList>
    </citation>
    <scope>NUCLEOTIDE SEQUENCE [LARGE SCALE GENOMIC DNA]</scope>
    <source>
        <strain evidence="3">Gos25-1</strain>
    </source>
</reference>